<dbReference type="CDD" id="cd03255">
    <property type="entry name" value="ABC_MJ0796_LolCDE_FtsE"/>
    <property type="match status" value="1"/>
</dbReference>
<gene>
    <name evidence="5" type="primary">bceA_2</name>
    <name evidence="5" type="ORF">HALOF300_04027</name>
</gene>
<evidence type="ECO:0000256" key="1">
    <source>
        <dbReference type="ARBA" id="ARBA00022448"/>
    </source>
</evidence>
<keyword evidence="3 5" id="KW-0067">ATP-binding</keyword>
<dbReference type="EMBL" id="CACRYJ010000058">
    <property type="protein sequence ID" value="VZO39331.1"/>
    <property type="molecule type" value="Genomic_DNA"/>
</dbReference>
<evidence type="ECO:0000256" key="2">
    <source>
        <dbReference type="ARBA" id="ARBA00022741"/>
    </source>
</evidence>
<keyword evidence="6" id="KW-1185">Reference proteome</keyword>
<feature type="domain" description="ABC transporter" evidence="4">
    <location>
        <begin position="17"/>
        <end position="256"/>
    </location>
</feature>
<sequence length="264" mass="28353">MPIITTVSQTGTGPALLSARGLRKSFTLDGQHAEVLRGVDLTVAEGEFVTVMGPSGSGKSTLLFSLSGMDPVDAGTVRLEDVELTALGPDELADHRRKHMGFVFQQPTLLPDLGLLENIVLTSSLDRVGTTADRVARARELMTRAGVWDLRARMPAQVSGGQLQRAGICRALMRRPRIIFGDEPTGALNRDSAEQILDLLTELNRDGTTLLVVTHDVRVAARADRVVFMIDGRIADELTLDGRGPVADPALVDAVIARMRGLGI</sequence>
<dbReference type="InterPro" id="IPR017911">
    <property type="entry name" value="MacB-like_ATP-bd"/>
</dbReference>
<organism evidence="5 6">
    <name type="scientific">Occultella aeris</name>
    <dbReference type="NCBI Taxonomy" id="2761496"/>
    <lineage>
        <taxon>Bacteria</taxon>
        <taxon>Bacillati</taxon>
        <taxon>Actinomycetota</taxon>
        <taxon>Actinomycetes</taxon>
        <taxon>Micrococcales</taxon>
        <taxon>Ruaniaceae</taxon>
        <taxon>Occultella</taxon>
    </lineage>
</organism>
<dbReference type="GO" id="GO:0016887">
    <property type="term" value="F:ATP hydrolysis activity"/>
    <property type="evidence" value="ECO:0007669"/>
    <property type="project" value="InterPro"/>
</dbReference>
<evidence type="ECO:0000313" key="5">
    <source>
        <dbReference type="EMBL" id="VZO39331.1"/>
    </source>
</evidence>
<dbReference type="Proteomes" id="UP000419743">
    <property type="component" value="Unassembled WGS sequence"/>
</dbReference>
<dbReference type="PROSITE" id="PS50893">
    <property type="entry name" value="ABC_TRANSPORTER_2"/>
    <property type="match status" value="1"/>
</dbReference>
<evidence type="ECO:0000313" key="6">
    <source>
        <dbReference type="Proteomes" id="UP000419743"/>
    </source>
</evidence>
<reference evidence="5 6" key="1">
    <citation type="submission" date="2019-11" db="EMBL/GenBank/DDBJ databases">
        <authorList>
            <person name="Criscuolo A."/>
        </authorList>
    </citation>
    <scope>NUCLEOTIDE SEQUENCE [LARGE SCALE GENOMIC DNA]</scope>
    <source>
        <strain evidence="5">CIP111667</strain>
    </source>
</reference>
<dbReference type="AlphaFoldDB" id="A0A7M4DPE5"/>
<dbReference type="Pfam" id="PF00005">
    <property type="entry name" value="ABC_tran"/>
    <property type="match status" value="1"/>
</dbReference>
<keyword evidence="1" id="KW-0813">Transport</keyword>
<dbReference type="PANTHER" id="PTHR24220">
    <property type="entry name" value="IMPORT ATP-BINDING PROTEIN"/>
    <property type="match status" value="1"/>
</dbReference>
<protein>
    <submittedName>
        <fullName evidence="5">Bacitracin export ATP-binding protein BceA</fullName>
    </submittedName>
</protein>
<dbReference type="GO" id="GO:0022857">
    <property type="term" value="F:transmembrane transporter activity"/>
    <property type="evidence" value="ECO:0007669"/>
    <property type="project" value="TreeGrafter"/>
</dbReference>
<dbReference type="RefSeq" id="WP_156742649.1">
    <property type="nucleotide sequence ID" value="NZ_CACRYJ010000058.1"/>
</dbReference>
<proteinExistence type="predicted"/>
<dbReference type="InterPro" id="IPR015854">
    <property type="entry name" value="ABC_transpr_LolD-like"/>
</dbReference>
<accession>A0A7M4DPE5</accession>
<keyword evidence="2" id="KW-0547">Nucleotide-binding</keyword>
<dbReference type="InterPro" id="IPR027417">
    <property type="entry name" value="P-loop_NTPase"/>
</dbReference>
<comment type="caution">
    <text evidence="5">The sequence shown here is derived from an EMBL/GenBank/DDBJ whole genome shotgun (WGS) entry which is preliminary data.</text>
</comment>
<dbReference type="InterPro" id="IPR003593">
    <property type="entry name" value="AAA+_ATPase"/>
</dbReference>
<evidence type="ECO:0000259" key="4">
    <source>
        <dbReference type="PROSITE" id="PS50893"/>
    </source>
</evidence>
<dbReference type="Gene3D" id="3.40.50.300">
    <property type="entry name" value="P-loop containing nucleotide triphosphate hydrolases"/>
    <property type="match status" value="1"/>
</dbReference>
<dbReference type="InterPro" id="IPR017871">
    <property type="entry name" value="ABC_transporter-like_CS"/>
</dbReference>
<dbReference type="GO" id="GO:0005524">
    <property type="term" value="F:ATP binding"/>
    <property type="evidence" value="ECO:0007669"/>
    <property type="project" value="UniProtKB-KW"/>
</dbReference>
<dbReference type="InterPro" id="IPR003439">
    <property type="entry name" value="ABC_transporter-like_ATP-bd"/>
</dbReference>
<evidence type="ECO:0000256" key="3">
    <source>
        <dbReference type="ARBA" id="ARBA00022840"/>
    </source>
</evidence>
<dbReference type="SUPFAM" id="SSF52540">
    <property type="entry name" value="P-loop containing nucleoside triphosphate hydrolases"/>
    <property type="match status" value="1"/>
</dbReference>
<name>A0A7M4DPE5_9MICO</name>
<dbReference type="PROSITE" id="PS00211">
    <property type="entry name" value="ABC_TRANSPORTER_1"/>
    <property type="match status" value="1"/>
</dbReference>
<dbReference type="GO" id="GO:0005886">
    <property type="term" value="C:plasma membrane"/>
    <property type="evidence" value="ECO:0007669"/>
    <property type="project" value="TreeGrafter"/>
</dbReference>
<dbReference type="SMART" id="SM00382">
    <property type="entry name" value="AAA"/>
    <property type="match status" value="1"/>
</dbReference>